<name>A0A3P6SA20_CYLGO</name>
<dbReference type="AlphaFoldDB" id="A0A3P6SA20"/>
<gene>
    <name evidence="1" type="ORF">CGOC_LOCUS6471</name>
</gene>
<organism evidence="1 2">
    <name type="scientific">Cylicostephanus goldi</name>
    <name type="common">Nematode worm</name>
    <dbReference type="NCBI Taxonomy" id="71465"/>
    <lineage>
        <taxon>Eukaryota</taxon>
        <taxon>Metazoa</taxon>
        <taxon>Ecdysozoa</taxon>
        <taxon>Nematoda</taxon>
        <taxon>Chromadorea</taxon>
        <taxon>Rhabditida</taxon>
        <taxon>Rhabditina</taxon>
        <taxon>Rhabditomorpha</taxon>
        <taxon>Strongyloidea</taxon>
        <taxon>Strongylidae</taxon>
        <taxon>Cylicostephanus</taxon>
    </lineage>
</organism>
<dbReference type="Proteomes" id="UP000271889">
    <property type="component" value="Unassembled WGS sequence"/>
</dbReference>
<proteinExistence type="predicted"/>
<evidence type="ECO:0000313" key="2">
    <source>
        <dbReference type="Proteomes" id="UP000271889"/>
    </source>
</evidence>
<sequence>MRKQGFEIFTVNMGTGDLSPLASDSNHTYNVITDSDDVRIATRIGDSLCKAYPLQP</sequence>
<accession>A0A3P6SA20</accession>
<dbReference type="EMBL" id="UYRV01021200">
    <property type="protein sequence ID" value="VDK68967.1"/>
    <property type="molecule type" value="Genomic_DNA"/>
</dbReference>
<reference evidence="1 2" key="1">
    <citation type="submission" date="2018-11" db="EMBL/GenBank/DDBJ databases">
        <authorList>
            <consortium name="Pathogen Informatics"/>
        </authorList>
    </citation>
    <scope>NUCLEOTIDE SEQUENCE [LARGE SCALE GENOMIC DNA]</scope>
</reference>
<evidence type="ECO:0000313" key="1">
    <source>
        <dbReference type="EMBL" id="VDK68967.1"/>
    </source>
</evidence>
<keyword evidence="2" id="KW-1185">Reference proteome</keyword>
<protein>
    <submittedName>
        <fullName evidence="1">Uncharacterized protein</fullName>
    </submittedName>
</protein>